<protein>
    <submittedName>
        <fullName evidence="3">Uncharacterized protein</fullName>
    </submittedName>
</protein>
<dbReference type="AlphaFoldDB" id="A0A382EY54"/>
<evidence type="ECO:0000256" key="1">
    <source>
        <dbReference type="SAM" id="Coils"/>
    </source>
</evidence>
<gene>
    <name evidence="3" type="ORF">METZ01_LOCUS208540</name>
</gene>
<feature type="non-terminal residue" evidence="3">
    <location>
        <position position="369"/>
    </location>
</feature>
<dbReference type="EMBL" id="UINC01046987">
    <property type="protein sequence ID" value="SVB55686.1"/>
    <property type="molecule type" value="Genomic_DNA"/>
</dbReference>
<proteinExistence type="predicted"/>
<organism evidence="3">
    <name type="scientific">marine metagenome</name>
    <dbReference type="NCBI Taxonomy" id="408172"/>
    <lineage>
        <taxon>unclassified sequences</taxon>
        <taxon>metagenomes</taxon>
        <taxon>ecological metagenomes</taxon>
    </lineage>
</organism>
<feature type="coiled-coil region" evidence="1">
    <location>
        <begin position="152"/>
        <end position="212"/>
    </location>
</feature>
<feature type="compositionally biased region" description="Basic and acidic residues" evidence="2">
    <location>
        <begin position="245"/>
        <end position="255"/>
    </location>
</feature>
<name>A0A382EY54_9ZZZZ</name>
<accession>A0A382EY54</accession>
<feature type="region of interest" description="Disordered" evidence="2">
    <location>
        <begin position="229"/>
        <end position="255"/>
    </location>
</feature>
<evidence type="ECO:0000256" key="2">
    <source>
        <dbReference type="SAM" id="MobiDB-lite"/>
    </source>
</evidence>
<reference evidence="3" key="1">
    <citation type="submission" date="2018-05" db="EMBL/GenBank/DDBJ databases">
        <authorList>
            <person name="Lanie J.A."/>
            <person name="Ng W.-L."/>
            <person name="Kazmierczak K.M."/>
            <person name="Andrzejewski T.M."/>
            <person name="Davidsen T.M."/>
            <person name="Wayne K.J."/>
            <person name="Tettelin H."/>
            <person name="Glass J.I."/>
            <person name="Rusch D."/>
            <person name="Podicherti R."/>
            <person name="Tsui H.-C.T."/>
            <person name="Winkler M.E."/>
        </authorList>
    </citation>
    <scope>NUCLEOTIDE SEQUENCE</scope>
</reference>
<sequence length="369" mass="40595">MADDIRKITSSIEKDLHEGGDKLSSSLEKINEKFRGTIERLGKINQPLAQIQADTLKGMQHTYAGALQAKKLSGLQLNLASFMEGNIGDMDVDLLEKLKAVFPDVEFEALRTSSKRMNAAGEVIAKHSDNEAAFVKEKEIMLSRQQSAEKHLLSESDELQALLLEAARARKQSEELSRQLSVSGEELYATKLKEQNEASDAIDQAIEESKKQTLQGISKRHAEEQETLNAKIEGEQNTQKAAQETYDKEKTLHDEQNSKLEQLSQEMAEDTGRLGQFSEGLETLTGFDLVGSLNSMVSNIDAVGKLFGKEDLFMSMVMGMQGWAGNAKEGIQKMMTSTSDFFSNTTQSVKDGLGTAGTFIKEKASDAGN</sequence>
<evidence type="ECO:0000313" key="3">
    <source>
        <dbReference type="EMBL" id="SVB55686.1"/>
    </source>
</evidence>
<keyword evidence="1" id="KW-0175">Coiled coil</keyword>